<evidence type="ECO:0000256" key="4">
    <source>
        <dbReference type="ARBA" id="ARBA00022729"/>
    </source>
</evidence>
<dbReference type="GO" id="GO:0042597">
    <property type="term" value="C:periplasmic space"/>
    <property type="evidence" value="ECO:0007669"/>
    <property type="project" value="UniProtKB-SubCell"/>
</dbReference>
<evidence type="ECO:0000256" key="3">
    <source>
        <dbReference type="ARBA" id="ARBA00022448"/>
    </source>
</evidence>
<evidence type="ECO:0008006" key="9">
    <source>
        <dbReference type="Google" id="ProtNLM"/>
    </source>
</evidence>
<proteinExistence type="inferred from homology"/>
<keyword evidence="4" id="KW-0732">Signal</keyword>
<gene>
    <name evidence="8" type="ORF">METZ01_LOCUS142432</name>
</gene>
<keyword evidence="6" id="KW-0249">Electron transport</keyword>
<evidence type="ECO:0000256" key="7">
    <source>
        <dbReference type="ARBA" id="ARBA00023002"/>
    </source>
</evidence>
<dbReference type="EMBL" id="UINC01021628">
    <property type="protein sequence ID" value="SVA89578.1"/>
    <property type="molecule type" value="Genomic_DNA"/>
</dbReference>
<dbReference type="SUPFAM" id="SSF50969">
    <property type="entry name" value="YVTN repeat-like/Quinoprotein amine dehydrogenase"/>
    <property type="match status" value="1"/>
</dbReference>
<keyword evidence="7" id="KW-0560">Oxidoreductase</keyword>
<sequence>MRATILTALSLLLLVPTAQAQIPPETVGSETMAPPEDNWFISKSRTAGYIYDAETGEMHGLLSLSNRTAAVEVSRERGEFYAAEGYYSRGVRGERSDIVAVYDFENLSPIAEIEIPQKVEGQPLRRHAGLTGNGRYFLVFNMTPAQSVTVVDVENRTFVGEVSTPGCAV</sequence>
<evidence type="ECO:0000256" key="2">
    <source>
        <dbReference type="ARBA" id="ARBA00010548"/>
    </source>
</evidence>
<reference evidence="8" key="1">
    <citation type="submission" date="2018-05" db="EMBL/GenBank/DDBJ databases">
        <authorList>
            <person name="Lanie J.A."/>
            <person name="Ng W.-L."/>
            <person name="Kazmierczak K.M."/>
            <person name="Andrzejewski T.M."/>
            <person name="Davidsen T.M."/>
            <person name="Wayne K.J."/>
            <person name="Tettelin H."/>
            <person name="Glass J.I."/>
            <person name="Rusch D."/>
            <person name="Podicherti R."/>
            <person name="Tsui H.-C.T."/>
            <person name="Winkler M.E."/>
        </authorList>
    </citation>
    <scope>NUCLEOTIDE SEQUENCE</scope>
</reference>
<accession>A0A381ZJR0</accession>
<organism evidence="8">
    <name type="scientific">marine metagenome</name>
    <dbReference type="NCBI Taxonomy" id="408172"/>
    <lineage>
        <taxon>unclassified sequences</taxon>
        <taxon>metagenomes</taxon>
        <taxon>ecological metagenomes</taxon>
    </lineage>
</organism>
<name>A0A381ZJR0_9ZZZZ</name>
<dbReference type="InterPro" id="IPR011044">
    <property type="entry name" value="Quino_amine_DH_bsu"/>
</dbReference>
<evidence type="ECO:0000256" key="5">
    <source>
        <dbReference type="ARBA" id="ARBA00022764"/>
    </source>
</evidence>
<dbReference type="InterPro" id="IPR009451">
    <property type="entry name" value="Metamine_DH_Hvc"/>
</dbReference>
<dbReference type="GO" id="GO:0030058">
    <property type="term" value="F:aliphatic amine dehydrogenase activity"/>
    <property type="evidence" value="ECO:0007669"/>
    <property type="project" value="InterPro"/>
</dbReference>
<keyword evidence="3" id="KW-0813">Transport</keyword>
<evidence type="ECO:0000256" key="6">
    <source>
        <dbReference type="ARBA" id="ARBA00022982"/>
    </source>
</evidence>
<comment type="subcellular location">
    <subcellularLocation>
        <location evidence="1">Periplasm</location>
    </subcellularLocation>
</comment>
<evidence type="ECO:0000256" key="1">
    <source>
        <dbReference type="ARBA" id="ARBA00004418"/>
    </source>
</evidence>
<dbReference type="Pfam" id="PF06433">
    <property type="entry name" value="Me-amine-dh_H"/>
    <property type="match status" value="1"/>
</dbReference>
<dbReference type="AlphaFoldDB" id="A0A381ZJR0"/>
<keyword evidence="5" id="KW-0574">Periplasm</keyword>
<feature type="non-terminal residue" evidence="8">
    <location>
        <position position="169"/>
    </location>
</feature>
<protein>
    <recommendedName>
        <fullName evidence="9">Phytase-like domain-containing protein</fullName>
    </recommendedName>
</protein>
<evidence type="ECO:0000313" key="8">
    <source>
        <dbReference type="EMBL" id="SVA89578.1"/>
    </source>
</evidence>
<dbReference type="InterPro" id="IPR015943">
    <property type="entry name" value="WD40/YVTN_repeat-like_dom_sf"/>
</dbReference>
<dbReference type="Gene3D" id="2.130.10.10">
    <property type="entry name" value="YVTN repeat-like/Quinoprotein amine dehydrogenase"/>
    <property type="match status" value="1"/>
</dbReference>
<comment type="similarity">
    <text evidence="2">Belongs to the aromatic amine dehydrogenase heavy chain family.</text>
</comment>